<evidence type="ECO:0000313" key="11">
    <source>
        <dbReference type="Proteomes" id="UP000579558"/>
    </source>
</evidence>
<comment type="function">
    <text evidence="5">GTPase that associates with pre-60S ribosomal subunits in the nucleolus and is required for their nuclear export and maturation. May promote cell proliferation possibly by increasing p53/TP53 protein levels, and consequently those of its downstream product CDKN1A/p21, and decreasing RPL23A protein levels.</text>
</comment>
<evidence type="ECO:0000256" key="7">
    <source>
        <dbReference type="RuleBase" id="RU364023"/>
    </source>
</evidence>
<dbReference type="InterPro" id="IPR050755">
    <property type="entry name" value="TRAFAC_YlqF/YawG_RiboMat"/>
</dbReference>
<evidence type="ECO:0000256" key="4">
    <source>
        <dbReference type="ARBA" id="ARBA00023242"/>
    </source>
</evidence>
<evidence type="ECO:0000256" key="1">
    <source>
        <dbReference type="ARBA" id="ARBA00004604"/>
    </source>
</evidence>
<feature type="non-terminal residue" evidence="10">
    <location>
        <position position="1"/>
    </location>
</feature>
<dbReference type="PANTHER" id="PTHR11089">
    <property type="entry name" value="GTP-BINDING PROTEIN-RELATED"/>
    <property type="match status" value="1"/>
</dbReference>
<feature type="non-terminal residue" evidence="10">
    <location>
        <position position="728"/>
    </location>
</feature>
<dbReference type="PRINTS" id="PR00326">
    <property type="entry name" value="GTP1OBG"/>
</dbReference>
<evidence type="ECO:0000256" key="2">
    <source>
        <dbReference type="ARBA" id="ARBA00022741"/>
    </source>
</evidence>
<proteinExistence type="inferred from homology"/>
<dbReference type="CDD" id="cd01858">
    <property type="entry name" value="NGP_1"/>
    <property type="match status" value="1"/>
</dbReference>
<keyword evidence="4 7" id="KW-0539">Nucleus</keyword>
<evidence type="ECO:0000256" key="8">
    <source>
        <dbReference type="SAM" id="MobiDB-lite"/>
    </source>
</evidence>
<dbReference type="InterPro" id="IPR027417">
    <property type="entry name" value="P-loop_NTPase"/>
</dbReference>
<keyword evidence="3 7" id="KW-0342">GTP-binding</keyword>
<name>A0A7K6VJ26_9PASS</name>
<dbReference type="EMBL" id="VZRX01017336">
    <property type="protein sequence ID" value="NWX34638.1"/>
    <property type="molecule type" value="Genomic_DNA"/>
</dbReference>
<dbReference type="InterPro" id="IPR030378">
    <property type="entry name" value="G_CP_dom"/>
</dbReference>
<feature type="region of interest" description="Disordered" evidence="8">
    <location>
        <begin position="622"/>
        <end position="728"/>
    </location>
</feature>
<keyword evidence="2 7" id="KW-0547">Nucleotide-binding</keyword>
<dbReference type="FunFam" id="1.10.1580.10:FF:000001">
    <property type="entry name" value="Nucleolar GTP-binding protein 2"/>
    <property type="match status" value="1"/>
</dbReference>
<dbReference type="PANTHER" id="PTHR11089:SF9">
    <property type="entry name" value="NUCLEOLAR GTP-BINDING PROTEIN 2"/>
    <property type="match status" value="1"/>
</dbReference>
<sequence length="728" mass="82974">MVKPRYKGRCSINPSRASTNPDRIGGEGGNNMRDRATIRRLNMYRQKERRNKHGKVIKPLQYQSTVAPGTVARVEPNIKWFGNTRVIKQSSLQKFQEEMETVMKDPYRVIMKQKKLPMSLFYDRIKPHTSRVHILDTETFETTFGPKSQRKRPTLAASDVQSLVENAEASSESYDQGKDRDLVTEDTGVRDEAQEEIFKKGQSKRIWGELYKVIDSSDVVVQVLDARDPIGTRSPHVESYLKKEKHWKHLIFVLNKCDLIPTWATKRWVAVLSQEYPTLAFHASLTNPFGKGAFIQLLRQFGKLHSDKKQISVGFIGYPNVGKSSVINTLRSKKVCSVAPIAGETKVWQYITLMRRIFLIDCPGVVYPSGDSETDIVLKGVVQVEKIKSPEDHIGAVLERAKAEYIRKTYKIDSWTDAEDFLEKLAARTGKLLKGGEPDLQTVSKMVLNDWQRGRIPFFVKPPNAEPGQAGPEPPVLETSVTSSQDNTEEKASEVVASDVEPAEERNNTDSEIRQLMSHVRQNFGRINVAPQFSEEDLVPVDVPGFDDTDNDSCGEEEQEEEEKEENEQHQDAGEEELQVAAPGAQESSKAVLKALEDKIAKYKKFLDKAKAKRFSAIRIPKGLSDKVFAKSMQKAEEPKETEDRGSTEKKRKRKEEEESDDDDDQLGKQPCKKLTSKERRRAERQQRSKKVGVRYYETHNVKNKNKNKKKTGLEGQRSKHKKYKHKQ</sequence>
<comment type="subcellular location">
    <subcellularLocation>
        <location evidence="1 7">Nucleus</location>
        <location evidence="1 7">Nucleolus</location>
    </subcellularLocation>
</comment>
<dbReference type="Gene3D" id="3.40.50.300">
    <property type="entry name" value="P-loop containing nucleotide triphosphate hydrolases"/>
    <property type="match status" value="1"/>
</dbReference>
<dbReference type="GO" id="GO:0005730">
    <property type="term" value="C:nucleolus"/>
    <property type="evidence" value="ECO:0007669"/>
    <property type="project" value="UniProtKB-SubCell"/>
</dbReference>
<organism evidence="10 11">
    <name type="scientific">Notiomystis cincta</name>
    <dbReference type="NCBI Taxonomy" id="366454"/>
    <lineage>
        <taxon>Eukaryota</taxon>
        <taxon>Metazoa</taxon>
        <taxon>Chordata</taxon>
        <taxon>Craniata</taxon>
        <taxon>Vertebrata</taxon>
        <taxon>Euteleostomi</taxon>
        <taxon>Archelosauria</taxon>
        <taxon>Archosauria</taxon>
        <taxon>Dinosauria</taxon>
        <taxon>Saurischia</taxon>
        <taxon>Theropoda</taxon>
        <taxon>Coelurosauria</taxon>
        <taxon>Aves</taxon>
        <taxon>Neognathae</taxon>
        <taxon>Neoaves</taxon>
        <taxon>Telluraves</taxon>
        <taxon>Australaves</taxon>
        <taxon>Passeriformes</taxon>
        <taxon>Notiomystidae</taxon>
        <taxon>Notiomystis</taxon>
    </lineage>
</organism>
<gene>
    <name evidence="10" type="primary">Gnl2</name>
    <name evidence="10" type="ORF">NOTCIN_R06009</name>
</gene>
<dbReference type="InterPro" id="IPR023179">
    <property type="entry name" value="GTP-bd_ortho_bundle_sf"/>
</dbReference>
<reference evidence="10 11" key="1">
    <citation type="submission" date="2019-09" db="EMBL/GenBank/DDBJ databases">
        <title>Bird 10,000 Genomes (B10K) Project - Family phase.</title>
        <authorList>
            <person name="Zhang G."/>
        </authorList>
    </citation>
    <scope>NUCLEOTIDE SEQUENCE [LARGE SCALE GENOMIC DNA]</scope>
    <source>
        <strain evidence="10">B10K-DU-029-75</strain>
    </source>
</reference>
<comment type="caution">
    <text evidence="10">The sequence shown here is derived from an EMBL/GenBank/DDBJ whole genome shotgun (WGS) entry which is preliminary data.</text>
</comment>
<protein>
    <recommendedName>
        <fullName evidence="7">Nucleolar GTP-binding protein 2</fullName>
    </recommendedName>
</protein>
<dbReference type="Pfam" id="PF01926">
    <property type="entry name" value="MMR_HSR1"/>
    <property type="match status" value="1"/>
</dbReference>
<dbReference type="SUPFAM" id="SSF52540">
    <property type="entry name" value="P-loop containing nucleoside triphosphate hydrolases"/>
    <property type="match status" value="1"/>
</dbReference>
<feature type="compositionally biased region" description="Basic residues" evidence="8">
    <location>
        <begin position="702"/>
        <end position="711"/>
    </location>
</feature>
<dbReference type="InterPro" id="IPR024929">
    <property type="entry name" value="GNL2_CP_dom"/>
</dbReference>
<accession>A0A7K6VJ26</accession>
<evidence type="ECO:0000256" key="3">
    <source>
        <dbReference type="ARBA" id="ARBA00023134"/>
    </source>
</evidence>
<dbReference type="PROSITE" id="PS51721">
    <property type="entry name" value="G_CP"/>
    <property type="match status" value="1"/>
</dbReference>
<evidence type="ECO:0000256" key="5">
    <source>
        <dbReference type="ARBA" id="ARBA00054763"/>
    </source>
</evidence>
<evidence type="ECO:0000313" key="10">
    <source>
        <dbReference type="EMBL" id="NWX34638.1"/>
    </source>
</evidence>
<feature type="domain" description="CP-type G" evidence="9">
    <location>
        <begin position="207"/>
        <end position="368"/>
    </location>
</feature>
<dbReference type="Pfam" id="PF08153">
    <property type="entry name" value="NGP1NT"/>
    <property type="match status" value="1"/>
</dbReference>
<dbReference type="InterPro" id="IPR012971">
    <property type="entry name" value="NOG2_N_dom"/>
</dbReference>
<feature type="region of interest" description="Disordered" evidence="8">
    <location>
        <begin position="535"/>
        <end position="590"/>
    </location>
</feature>
<dbReference type="OrthoDB" id="444945at2759"/>
<feature type="region of interest" description="Disordered" evidence="8">
    <location>
        <begin position="1"/>
        <end position="32"/>
    </location>
</feature>
<dbReference type="AlphaFoldDB" id="A0A7K6VJ26"/>
<evidence type="ECO:0000259" key="9">
    <source>
        <dbReference type="PROSITE" id="PS51721"/>
    </source>
</evidence>
<dbReference type="Proteomes" id="UP000579558">
    <property type="component" value="Unassembled WGS sequence"/>
</dbReference>
<feature type="compositionally biased region" description="Acidic residues" evidence="8">
    <location>
        <begin position="535"/>
        <end position="566"/>
    </location>
</feature>
<feature type="region of interest" description="Disordered" evidence="8">
    <location>
        <begin position="458"/>
        <end position="511"/>
    </location>
</feature>
<evidence type="ECO:0000256" key="6">
    <source>
        <dbReference type="ARBA" id="ARBA00065814"/>
    </source>
</evidence>
<comment type="subunit">
    <text evidence="6">Interacts with LYAR and RPL23A. Interacts with the nuclear importin-beta receptor and, at a lower extent, with importin-alpha.</text>
</comment>
<comment type="similarity">
    <text evidence="7">Belongs to the TRAFAC class YlqF/YawG GTPase family. NOG2 subfamily.</text>
</comment>
<feature type="compositionally biased region" description="Polar residues" evidence="8">
    <location>
        <begin position="12"/>
        <end position="21"/>
    </location>
</feature>
<feature type="compositionally biased region" description="Basic and acidic residues" evidence="8">
    <location>
        <begin position="624"/>
        <end position="649"/>
    </location>
</feature>
<dbReference type="InterPro" id="IPR006073">
    <property type="entry name" value="GTP-bd"/>
</dbReference>
<feature type="compositionally biased region" description="Basic residues" evidence="8">
    <location>
        <begin position="719"/>
        <end position="728"/>
    </location>
</feature>
<dbReference type="GO" id="GO:0005525">
    <property type="term" value="F:GTP binding"/>
    <property type="evidence" value="ECO:0007669"/>
    <property type="project" value="UniProtKB-KW"/>
</dbReference>
<dbReference type="Gene3D" id="1.10.1580.10">
    <property type="match status" value="1"/>
</dbReference>
<dbReference type="FunFam" id="3.40.50.300:FF:000559">
    <property type="entry name" value="Nuclear/nucleolar GTPase 2"/>
    <property type="match status" value="1"/>
</dbReference>
<keyword evidence="11" id="KW-1185">Reference proteome</keyword>
<feature type="compositionally biased region" description="Basic and acidic residues" evidence="8">
    <location>
        <begin position="676"/>
        <end position="687"/>
    </location>
</feature>